<dbReference type="EMBL" id="CACRXK020004634">
    <property type="protein sequence ID" value="CAB4003454.1"/>
    <property type="molecule type" value="Genomic_DNA"/>
</dbReference>
<reference evidence="2" key="1">
    <citation type="submission" date="2020-04" db="EMBL/GenBank/DDBJ databases">
        <authorList>
            <person name="Alioto T."/>
            <person name="Alioto T."/>
            <person name="Gomez Garrido J."/>
        </authorList>
    </citation>
    <scope>NUCLEOTIDE SEQUENCE</scope>
    <source>
        <strain evidence="2">A484AB</strain>
    </source>
</reference>
<dbReference type="OrthoDB" id="109543at2759"/>
<gene>
    <name evidence="2" type="ORF">PACLA_8A084335</name>
</gene>
<dbReference type="AlphaFoldDB" id="A0A7D9E9Z5"/>
<feature type="region of interest" description="Disordered" evidence="1">
    <location>
        <begin position="182"/>
        <end position="227"/>
    </location>
</feature>
<proteinExistence type="predicted"/>
<dbReference type="CDD" id="cd23802">
    <property type="entry name" value="UBCc_UBE2Q"/>
    <property type="match status" value="1"/>
</dbReference>
<accession>A0A7D9E9Z5</accession>
<comment type="caution">
    <text evidence="2">The sequence shown here is derived from an EMBL/GenBank/DDBJ whole genome shotgun (WGS) entry which is preliminary data.</text>
</comment>
<protein>
    <submittedName>
        <fullName evidence="2">Uncharacterized protein</fullName>
    </submittedName>
</protein>
<evidence type="ECO:0000313" key="3">
    <source>
        <dbReference type="Proteomes" id="UP001152795"/>
    </source>
</evidence>
<organism evidence="2 3">
    <name type="scientific">Paramuricea clavata</name>
    <name type="common">Red gorgonian</name>
    <name type="synonym">Violescent sea-whip</name>
    <dbReference type="NCBI Taxonomy" id="317549"/>
    <lineage>
        <taxon>Eukaryota</taxon>
        <taxon>Metazoa</taxon>
        <taxon>Cnidaria</taxon>
        <taxon>Anthozoa</taxon>
        <taxon>Octocorallia</taxon>
        <taxon>Malacalcyonacea</taxon>
        <taxon>Plexauridae</taxon>
        <taxon>Paramuricea</taxon>
    </lineage>
</organism>
<dbReference type="Pfam" id="PF00179">
    <property type="entry name" value="UQ_con"/>
    <property type="match status" value="1"/>
</dbReference>
<name>A0A7D9E9Z5_PARCT</name>
<evidence type="ECO:0000313" key="2">
    <source>
        <dbReference type="EMBL" id="CAB4003454.1"/>
    </source>
</evidence>
<dbReference type="PANTHER" id="PTHR24067">
    <property type="entry name" value="UBIQUITIN-CONJUGATING ENZYME E2"/>
    <property type="match status" value="1"/>
</dbReference>
<dbReference type="SUPFAM" id="SSF54495">
    <property type="entry name" value="UBC-like"/>
    <property type="match status" value="1"/>
</dbReference>
<dbReference type="InterPro" id="IPR050113">
    <property type="entry name" value="Ub_conjugating_enzyme"/>
</dbReference>
<dbReference type="SMART" id="SM00212">
    <property type="entry name" value="UBCc"/>
    <property type="match status" value="1"/>
</dbReference>
<keyword evidence="3" id="KW-1185">Reference proteome</keyword>
<dbReference type="InterPro" id="IPR000608">
    <property type="entry name" value="UBC"/>
</dbReference>
<dbReference type="PROSITE" id="PS50127">
    <property type="entry name" value="UBC_2"/>
    <property type="match status" value="1"/>
</dbReference>
<evidence type="ECO:0000256" key="1">
    <source>
        <dbReference type="SAM" id="MobiDB-lite"/>
    </source>
</evidence>
<sequence length="431" mass="49488">MAVVVVKCSTLNLLERTSGCARRLGAFNKHSERKEYKNNNSAEIECFFFRFYAFRRQMSAFQGLKKEIRVLEKVFHPKHERFRVKANGLDELSCRFLGANGEQFVIHCNIYESYPCVVPMWFTEADETSVVESVEKIAENQHENAEKLLTKMTKHLIEELCRRQSLDIPHVLEGLESIQIEDDCEDAGSNRDEDDDEILDEEDDNEEYDNYEMGEDTSSQEKKEDLNGISKENFAVLEKLRLNQRDEHLKGTVSGSVQASDRLMKELREVYRSDSFKKGLYHVTLNDDSLYDWMIEILKVDPDSSLHKDLIQLKNKGGKGNITLNMTFTDKFPFEPPFVRVICPVLNAGYVLSGGAICMELLTTQGWSSAYSIESVIVQISATLVKGKARINFKENNKPDAYNMARAQQSFRSLVQIHERNGWFTPPKDEG</sequence>
<dbReference type="InterPro" id="IPR016135">
    <property type="entry name" value="UBQ-conjugating_enzyme/RWD"/>
</dbReference>
<dbReference type="Proteomes" id="UP001152795">
    <property type="component" value="Unassembled WGS sequence"/>
</dbReference>
<dbReference type="Gene3D" id="3.10.110.10">
    <property type="entry name" value="Ubiquitin Conjugating Enzyme"/>
    <property type="match status" value="1"/>
</dbReference>
<feature type="compositionally biased region" description="Acidic residues" evidence="1">
    <location>
        <begin position="182"/>
        <end position="215"/>
    </location>
</feature>